<dbReference type="InterPro" id="IPR051790">
    <property type="entry name" value="Cytochrome_c-biogenesis_DsbD"/>
</dbReference>
<feature type="domain" description="Cytochrome C biogenesis protein transmembrane" evidence="7">
    <location>
        <begin position="38"/>
        <end position="252"/>
    </location>
</feature>
<keyword evidence="5 6" id="KW-0472">Membrane</keyword>
<dbReference type="EMBL" id="PKGO01000002">
    <property type="protein sequence ID" value="PKY70934.1"/>
    <property type="molecule type" value="Genomic_DNA"/>
</dbReference>
<evidence type="ECO:0000313" key="11">
    <source>
        <dbReference type="Proteomes" id="UP000243589"/>
    </source>
</evidence>
<dbReference type="AlphaFoldDB" id="A0A150H9M3"/>
<evidence type="ECO:0000256" key="1">
    <source>
        <dbReference type="ARBA" id="ARBA00004141"/>
    </source>
</evidence>
<feature type="transmembrane region" description="Helical" evidence="6">
    <location>
        <begin position="119"/>
        <end position="142"/>
    </location>
</feature>
<dbReference type="Proteomes" id="UP000243589">
    <property type="component" value="Unassembled WGS sequence"/>
</dbReference>
<evidence type="ECO:0000256" key="6">
    <source>
        <dbReference type="SAM" id="Phobius"/>
    </source>
</evidence>
<dbReference type="PANTHER" id="PTHR31272">
    <property type="entry name" value="CYTOCHROME C-TYPE BIOGENESIS PROTEIN HI_1454-RELATED"/>
    <property type="match status" value="1"/>
</dbReference>
<dbReference type="EMBL" id="LQQC01000010">
    <property type="protein sequence ID" value="KXZ58538.1"/>
    <property type="molecule type" value="Genomic_DNA"/>
</dbReference>
<comment type="caution">
    <text evidence="8">The sequence shown here is derived from an EMBL/GenBank/DDBJ whole genome shotgun (WGS) entry which is preliminary data.</text>
</comment>
<sequence>MIPGGTVQAAEVVHASGLVQAADLGSAFAQTVLNGPLLLAMAVAAIAGVVSFLSPCVLPLVPGYIGYVTGMTGTTVEQKRTSAVLGGVGLFVLGFAAVYVALGAAFGALGSLLHDWIDIVTRVMGVVVILAGVVFLGGIRAFQTNKPIAKKPKAGLWGAPLLGAAFALSWAPCIGPTLAAVLALSTGFGADGGTGRGMLLTFTYCVGLGLPFLIVAYLLNKGMGRLEFLRRHQRSIVIFGGVMLILLGLLMITGVWTIIMNNMQNLIGGFETVV</sequence>
<keyword evidence="4 6" id="KW-1133">Transmembrane helix</keyword>
<dbReference type="GO" id="GO:0016020">
    <property type="term" value="C:membrane"/>
    <property type="evidence" value="ECO:0007669"/>
    <property type="project" value="UniProtKB-SubCell"/>
</dbReference>
<reference evidence="9 10" key="2">
    <citation type="submission" date="2017-12" db="EMBL/GenBank/DDBJ databases">
        <title>Phylogenetic diversity of female urinary microbiome.</title>
        <authorList>
            <person name="Thomas-White K."/>
            <person name="Wolfe A.J."/>
        </authorList>
    </citation>
    <scope>NUCLEOTIDE SEQUENCE [LARGE SCALE GENOMIC DNA]</scope>
    <source>
        <strain evidence="9 10">UMB0426</strain>
    </source>
</reference>
<evidence type="ECO:0000256" key="3">
    <source>
        <dbReference type="ARBA" id="ARBA00022692"/>
    </source>
</evidence>
<keyword evidence="3 6" id="KW-0812">Transmembrane</keyword>
<evidence type="ECO:0000259" key="7">
    <source>
        <dbReference type="Pfam" id="PF02683"/>
    </source>
</evidence>
<evidence type="ECO:0000256" key="5">
    <source>
        <dbReference type="ARBA" id="ARBA00023136"/>
    </source>
</evidence>
<feature type="transmembrane region" description="Helical" evidence="6">
    <location>
        <begin position="236"/>
        <end position="259"/>
    </location>
</feature>
<evidence type="ECO:0000313" key="10">
    <source>
        <dbReference type="Proteomes" id="UP000242755"/>
    </source>
</evidence>
<comment type="subcellular location">
    <subcellularLocation>
        <location evidence="1">Membrane</location>
        <topology evidence="1">Multi-pass membrane protein</topology>
    </subcellularLocation>
</comment>
<dbReference type="RefSeq" id="WP_082791084.1">
    <property type="nucleotide sequence ID" value="NZ_LQQC01000010.1"/>
</dbReference>
<dbReference type="PATRIC" id="fig|479117.4.peg.1574"/>
<name>A0A150H9M3_9MICO</name>
<evidence type="ECO:0000256" key="2">
    <source>
        <dbReference type="ARBA" id="ARBA00006143"/>
    </source>
</evidence>
<keyword evidence="11" id="KW-1185">Reference proteome</keyword>
<dbReference type="Proteomes" id="UP000242755">
    <property type="component" value="Unassembled WGS sequence"/>
</dbReference>
<dbReference type="STRING" id="1176165.GCA_001584405_00229"/>
<dbReference type="GO" id="GO:0017004">
    <property type="term" value="P:cytochrome complex assembly"/>
    <property type="evidence" value="ECO:0007669"/>
    <property type="project" value="InterPro"/>
</dbReference>
<organism evidence="8 11">
    <name type="scientific">Brevibacterium ravenspurgense</name>
    <dbReference type="NCBI Taxonomy" id="479117"/>
    <lineage>
        <taxon>Bacteria</taxon>
        <taxon>Bacillati</taxon>
        <taxon>Actinomycetota</taxon>
        <taxon>Actinomycetes</taxon>
        <taxon>Micrococcales</taxon>
        <taxon>Brevibacteriaceae</taxon>
        <taxon>Brevibacterium</taxon>
    </lineage>
</organism>
<protein>
    <submittedName>
        <fullName evidence="9">Cytochrome C biogenesis protein ResC</fullName>
    </submittedName>
    <submittedName>
        <fullName evidence="8">Cytochrome C biogenesis protein transmembrane region</fullName>
    </submittedName>
</protein>
<accession>A0A150H9M3</accession>
<dbReference type="PANTHER" id="PTHR31272:SF4">
    <property type="entry name" value="CYTOCHROME C-TYPE BIOGENESIS PROTEIN HI_1454-RELATED"/>
    <property type="match status" value="1"/>
</dbReference>
<feature type="transmembrane region" description="Helical" evidence="6">
    <location>
        <begin position="199"/>
        <end position="220"/>
    </location>
</feature>
<evidence type="ECO:0000256" key="4">
    <source>
        <dbReference type="ARBA" id="ARBA00022989"/>
    </source>
</evidence>
<evidence type="ECO:0000313" key="9">
    <source>
        <dbReference type="EMBL" id="PKY70934.1"/>
    </source>
</evidence>
<proteinExistence type="inferred from homology"/>
<feature type="transmembrane region" description="Helical" evidence="6">
    <location>
        <begin position="154"/>
        <end position="179"/>
    </location>
</feature>
<dbReference type="Pfam" id="PF02683">
    <property type="entry name" value="DsbD_TM"/>
    <property type="match status" value="1"/>
</dbReference>
<dbReference type="InterPro" id="IPR003834">
    <property type="entry name" value="Cyt_c_assmbl_TM_dom"/>
</dbReference>
<reference evidence="8 11" key="1">
    <citation type="submission" date="2016-01" db="EMBL/GenBank/DDBJ databases">
        <title>Use of Whole Genome Sequencing to ascertain that Brevibacterium massiliense (Roux, Raoult 2009) is a later heterotypic synonym of Brevibacterium ravenspurgense (Mages 2008).</title>
        <authorList>
            <person name="Bernier A.-M."/>
            <person name="Burdz T."/>
            <person name="Huynh C."/>
            <person name="Pachecho A.L."/>
            <person name="Wiebe D."/>
            <person name="Bonner C."/>
            <person name="Bernard K."/>
        </authorList>
    </citation>
    <scope>NUCLEOTIDE SEQUENCE [LARGE SCALE GENOMIC DNA]</scope>
    <source>
        <strain evidence="8 11">CCUG56047</strain>
    </source>
</reference>
<feature type="transmembrane region" description="Helical" evidence="6">
    <location>
        <begin position="37"/>
        <end position="61"/>
    </location>
</feature>
<comment type="similarity">
    <text evidence="2">Belongs to the DsbD family.</text>
</comment>
<evidence type="ECO:0000313" key="8">
    <source>
        <dbReference type="EMBL" id="KXZ58538.1"/>
    </source>
</evidence>
<gene>
    <name evidence="8" type="ORF">Bravens_01587</name>
    <name evidence="9" type="ORF">CYJ40_02435</name>
</gene>
<feature type="transmembrane region" description="Helical" evidence="6">
    <location>
        <begin position="82"/>
        <end position="107"/>
    </location>
</feature>